<dbReference type="RefSeq" id="WP_045073340.1">
    <property type="nucleotide sequence ID" value="NZ_CP011005.1"/>
</dbReference>
<evidence type="ECO:0008006" key="4">
    <source>
        <dbReference type="Google" id="ProtNLM"/>
    </source>
</evidence>
<organism evidence="2 3">
    <name type="scientific">Psychromicrobium lacuslunae</name>
    <dbReference type="NCBI Taxonomy" id="1618207"/>
    <lineage>
        <taxon>Bacteria</taxon>
        <taxon>Bacillati</taxon>
        <taxon>Actinomycetota</taxon>
        <taxon>Actinomycetes</taxon>
        <taxon>Micrococcales</taxon>
        <taxon>Micrococcaceae</taxon>
        <taxon>Psychromicrobium</taxon>
    </lineage>
</organism>
<name>A0A0D4BVZ9_9MICC</name>
<dbReference type="EMBL" id="CP011005">
    <property type="protein sequence ID" value="AJT40612.1"/>
    <property type="molecule type" value="Genomic_DNA"/>
</dbReference>
<reference evidence="2 3" key="1">
    <citation type="journal article" date="2015" name="Genome Announc.">
        <title>Complete Genome Sequencing of Protease-Producing Novel Arthrobacter sp. Strain IHBB 11108 Using PacBio Single-Molecule Real-Time Sequencing Technology.</title>
        <authorList>
            <person name="Kiran S."/>
            <person name="Swarnkar M.K."/>
            <person name="Pal M."/>
            <person name="Thakur R."/>
            <person name="Tewari R."/>
            <person name="Singh A.K."/>
            <person name="Gulati A."/>
        </authorList>
    </citation>
    <scope>NUCLEOTIDE SEQUENCE [LARGE SCALE GENOMIC DNA]</scope>
    <source>
        <strain evidence="2 3">IHBB 11108</strain>
    </source>
</reference>
<sequence length="62" mass="6965">MPEPEEHQENAAASDETKRKFREALERKNSQHHATVEAAKGAKIDHAHGSAATKREFRRKSG</sequence>
<dbReference type="KEGG" id="ari:UM93_01985"/>
<dbReference type="AlphaFoldDB" id="A0A0D4BVZ9"/>
<dbReference type="Proteomes" id="UP000061839">
    <property type="component" value="Chromosome"/>
</dbReference>
<feature type="region of interest" description="Disordered" evidence="1">
    <location>
        <begin position="1"/>
        <end position="62"/>
    </location>
</feature>
<dbReference type="InterPro" id="IPR035172">
    <property type="entry name" value="DUF5302"/>
</dbReference>
<accession>A0A0D4BVZ9</accession>
<feature type="compositionally biased region" description="Basic and acidic residues" evidence="1">
    <location>
        <begin position="1"/>
        <end position="29"/>
    </location>
</feature>
<protein>
    <recommendedName>
        <fullName evidence="4">DUF5302 domain-containing protein</fullName>
    </recommendedName>
</protein>
<dbReference type="HOGENOM" id="CLU_186976_1_1_11"/>
<dbReference type="PATRIC" id="fig|1618207.4.peg.406"/>
<evidence type="ECO:0000313" key="3">
    <source>
        <dbReference type="Proteomes" id="UP000061839"/>
    </source>
</evidence>
<evidence type="ECO:0000313" key="2">
    <source>
        <dbReference type="EMBL" id="AJT40612.1"/>
    </source>
</evidence>
<evidence type="ECO:0000256" key="1">
    <source>
        <dbReference type="SAM" id="MobiDB-lite"/>
    </source>
</evidence>
<dbReference type="Pfam" id="PF17227">
    <property type="entry name" value="DUF5302"/>
    <property type="match status" value="1"/>
</dbReference>
<gene>
    <name evidence="2" type="ORF">UM93_01985</name>
</gene>
<proteinExistence type="predicted"/>
<dbReference type="OrthoDB" id="4319558at2"/>
<keyword evidence="3" id="KW-1185">Reference proteome</keyword>